<name>A0ACC1AQP2_9ROSI</name>
<protein>
    <submittedName>
        <fullName evidence="1">Uncharacterized protein</fullName>
    </submittedName>
</protein>
<reference evidence="2" key="1">
    <citation type="journal article" date="2023" name="G3 (Bethesda)">
        <title>Genome assembly and association tests identify interacting loci associated with vigor, precocity, and sex in interspecific pistachio rootstocks.</title>
        <authorList>
            <person name="Palmer W."/>
            <person name="Jacygrad E."/>
            <person name="Sagayaradj S."/>
            <person name="Cavanaugh K."/>
            <person name="Han R."/>
            <person name="Bertier L."/>
            <person name="Beede B."/>
            <person name="Kafkas S."/>
            <person name="Golino D."/>
            <person name="Preece J."/>
            <person name="Michelmore R."/>
        </authorList>
    </citation>
    <scope>NUCLEOTIDE SEQUENCE [LARGE SCALE GENOMIC DNA]</scope>
</reference>
<dbReference type="Proteomes" id="UP001164250">
    <property type="component" value="Chromosome 9"/>
</dbReference>
<sequence>MALNNVGQLPINKLRDSNSSNTYFSKLPHEDKSQALLEQSLQSQAKMFKTMVAVVDASYLAALRKH</sequence>
<comment type="caution">
    <text evidence="1">The sequence shown here is derived from an EMBL/GenBank/DDBJ whole genome shotgun (WGS) entry which is preliminary data.</text>
</comment>
<organism evidence="1 2">
    <name type="scientific">Pistacia atlantica</name>
    <dbReference type="NCBI Taxonomy" id="434234"/>
    <lineage>
        <taxon>Eukaryota</taxon>
        <taxon>Viridiplantae</taxon>
        <taxon>Streptophyta</taxon>
        <taxon>Embryophyta</taxon>
        <taxon>Tracheophyta</taxon>
        <taxon>Spermatophyta</taxon>
        <taxon>Magnoliopsida</taxon>
        <taxon>eudicotyledons</taxon>
        <taxon>Gunneridae</taxon>
        <taxon>Pentapetalae</taxon>
        <taxon>rosids</taxon>
        <taxon>malvids</taxon>
        <taxon>Sapindales</taxon>
        <taxon>Anacardiaceae</taxon>
        <taxon>Pistacia</taxon>
    </lineage>
</organism>
<gene>
    <name evidence="1" type="ORF">Patl1_32870</name>
</gene>
<dbReference type="EMBL" id="CM047905">
    <property type="protein sequence ID" value="KAJ0088904.1"/>
    <property type="molecule type" value="Genomic_DNA"/>
</dbReference>
<proteinExistence type="predicted"/>
<keyword evidence="2" id="KW-1185">Reference proteome</keyword>
<accession>A0ACC1AQP2</accession>
<evidence type="ECO:0000313" key="1">
    <source>
        <dbReference type="EMBL" id="KAJ0088904.1"/>
    </source>
</evidence>
<evidence type="ECO:0000313" key="2">
    <source>
        <dbReference type="Proteomes" id="UP001164250"/>
    </source>
</evidence>